<dbReference type="PANTHER" id="PTHR45943">
    <property type="entry name" value="E3 UBIQUITIN-PROTEIN LIGASE MYCBP2"/>
    <property type="match status" value="1"/>
</dbReference>
<dbReference type="PROSITE" id="PS50012">
    <property type="entry name" value="RCC1_3"/>
    <property type="match status" value="1"/>
</dbReference>
<gene>
    <name evidence="4" type="ORF">AFUS01_LOCUS37563</name>
</gene>
<dbReference type="Pfam" id="PF00415">
    <property type="entry name" value="RCC1"/>
    <property type="match status" value="1"/>
</dbReference>
<dbReference type="EMBL" id="CAJVCH010544058">
    <property type="protein sequence ID" value="CAG7827585.1"/>
    <property type="molecule type" value="Genomic_DNA"/>
</dbReference>
<feature type="domain" description="PHR" evidence="3">
    <location>
        <begin position="1600"/>
        <end position="1759"/>
    </location>
</feature>
<evidence type="ECO:0000256" key="1">
    <source>
        <dbReference type="PROSITE-ProRule" id="PRU00235"/>
    </source>
</evidence>
<sequence length="2086" mass="229530">MASIFSHAERSKVADINAEEVDVNRLISDFHSLYRTFHFRKNEKRQTQRRDKSQRSQSKQRCKILADTITTSLPVSSPRIDVLGNCSFFAAYASARQVVLEHNFADACRKWLVPLEDKEGENDNAGERLPSPVPLPKTLICGLEVVFQLIEGSHVLHPDLCIKSLESLLTILESQNPQSFRKEPASVIDNLFSILLSLSKSETVNIPGSSKSTTNSTSLSSVSTACMISLAIARGDTKSTLETIASLFMCNEEYASQKFKNPDVLKALQRSTQAILVGRSTLPQWITNGIPSNSLVYSFRMLWFPLTPSSFRSSRSLACDGRYLYLHCNRGLFKIGSGTYGSVEGQLYQANEEFCLNENVWLGWASGKLYCSISSTGESKLHVIDEETLQITASIIVPDGKVFTMFSDGINIGMILSTKEEGFLVRTMSASSGSMDILNEFNLRLVRKSVEVAGPCPWDGENGLRPINTGVDDDVASITSGKDFALLRTQHGRILYCGKGASLGQKSGVAKYSKWLELGLSKCPRFIQCAVGHEGIHALLLAEDGTAYFVGTPKRGEDGDQAKLRRVAKASKPKKVIRMEGHDIVYIACNNGTSAFVTRSGDAYLYGKDTSHCDLSTGHLVALRGIFITQIAMGKAHSVILSGDGKVYTMGINNRGQCGRSFLQPKDDSNDTLDDEDGEWEEGGAAGGMGPIVEPEQEGMCPSGTHRWKHEQCMVCTMCRECTGYGSACISALRPDRNPGQECGCGVGDAGCAECGSCRTCAREGIEEQDYLALNPDELPDFIHMEDPRLIVPEPMQPERKLAKPSSSLNLSKGVKQKGKETSMTSLPPHQLKMPTSHPIIQVACGLHHTVFLDSKGSVYSCGSNTFGQLGVNDLSPRYTPTKVRFSDPVIKIVQIAAGSYHTVALDSDGIVYTCGAHTKGQLARAAEDIDADVLWFAKMAPLDNIGVNVGRRVTWVGATGDCTFIRLEASLISPNMLQKSTVTANGSTIIIVPPPWTQKFATSIMINRRDGCCAYFEGDNQVSLNTEAVCLDPLYDFLWTVQTNIVNCYNVIASGFRRCSNDCVWMAKPPFTVPVAPHAHLQRWQTGANLLACLATLVSAHTQGLVVHPEEQTAIPALAKSYSRDDYSAVGRFESHGGGWGYSGHSIEAIRFSCDADVILGGFGLFGGRGENTAKIKVFDIGTEGGEIEGDGELLAESEEVPFECASRQKYRMMFPDPVQLQAGRWYVAWAHISGASSDCGSNGQTAVLAEDQVMFHFKSSKKSNNGTDVNAGQIPQILYRLNAIDQANMGSKPKQQVEPVHLLSNDFVNNFGPDSVQILITLIGWCWERLQNADLESGIDAKSKMDLMKFVACSSLHLIEFSINQVYKHKGCVRLGQSENLTMAEAIGDVRFMLHKMISTPLKQNSSAGRNSTLEILNQCCDTFVNCFQVFYPTSSLKWECLSNFLYLYLEKGQKYARMLSCIVGALCACRGQLLGIFPVLNTIVGHSPEETSLTFVTNTEGGKLKQPANNRLLVGQMSARNGLDEFIKPKWTFWEVLEHFLTIIGMDEKNLLNPMKKLIHNSSLLLAKLTEELVSHASGIYTELECAIGQIIVATPSRFTRTNQSRTWNTGNGSPDAVAFTVDQPGVSLFGACIYSGTGSYEYELELFQEVEDVGIENCDQGGPKWISLEIARGNFDSDECWGDIAEIKFNKPVPIKPGVKYAIRLKNHGGRTCNGDGGVSILRCPDGTTFNFSSCAAHSLNGTNQIRGQIPHLLYFRNPDDSDARQKAKTIAEAQARKCAHRIGTAVFDYTKEMIESTKSTNIEDISKCTLVTTLLPSIVSHLPHLAWSDPRSSVELLELIRRVLPSVSTLNNKLLSFKTCKHTDSSAGVHYAWVESDHPYKMATILHYKVTFPPSVQRIAVEFDPRCHTAQSEDSVQMYIPYGKDISHCEPSDDSDTLASYIPLMERFHGDIWPQKTLILPGNEVLFSLETASDFVRLERKEYFGFRCLVSGFEWKNCSGMARLEMELAYLGGFCAHQLIKKDLVLPPVSAEEVESNMESSSFDEKLIETCVKHHSLFAKGIGLEYFPTVQEALDGIVPLR</sequence>
<dbReference type="Pfam" id="PF08005">
    <property type="entry name" value="PHR"/>
    <property type="match status" value="2"/>
</dbReference>
<dbReference type="InterPro" id="IPR000408">
    <property type="entry name" value="Reg_chr_condens"/>
</dbReference>
<dbReference type="PANTHER" id="PTHR45943:SF1">
    <property type="entry name" value="E3 UBIQUITIN-PROTEIN LIGASE MYCBP2"/>
    <property type="match status" value="1"/>
</dbReference>
<proteinExistence type="predicted"/>
<feature type="region of interest" description="Disordered" evidence="2">
    <location>
        <begin position="800"/>
        <end position="832"/>
    </location>
</feature>
<feature type="region of interest" description="Disordered" evidence="2">
    <location>
        <begin position="41"/>
        <end position="60"/>
    </location>
</feature>
<comment type="caution">
    <text evidence="4">The sequence shown here is derived from an EMBL/GenBank/DDBJ whole genome shotgun (WGS) entry which is preliminary data.</text>
</comment>
<reference evidence="4" key="1">
    <citation type="submission" date="2021-06" db="EMBL/GenBank/DDBJ databases">
        <authorList>
            <person name="Hodson N. C."/>
            <person name="Mongue J. A."/>
            <person name="Jaron S. K."/>
        </authorList>
    </citation>
    <scope>NUCLEOTIDE SEQUENCE</scope>
</reference>
<dbReference type="OrthoDB" id="6050183at2759"/>
<evidence type="ECO:0000313" key="4">
    <source>
        <dbReference type="EMBL" id="CAG7827585.1"/>
    </source>
</evidence>
<dbReference type="Pfam" id="PF13540">
    <property type="entry name" value="RCC1_2"/>
    <property type="match status" value="1"/>
</dbReference>
<feature type="compositionally biased region" description="Acidic residues" evidence="2">
    <location>
        <begin position="670"/>
        <end position="682"/>
    </location>
</feature>
<dbReference type="GO" id="GO:0007411">
    <property type="term" value="P:axon guidance"/>
    <property type="evidence" value="ECO:0007669"/>
    <property type="project" value="TreeGrafter"/>
</dbReference>
<dbReference type="GO" id="GO:0061630">
    <property type="term" value="F:ubiquitin protein ligase activity"/>
    <property type="evidence" value="ECO:0007669"/>
    <property type="project" value="TreeGrafter"/>
</dbReference>
<dbReference type="InterPro" id="IPR012983">
    <property type="entry name" value="PHR"/>
</dbReference>
<organism evidence="4 5">
    <name type="scientific">Allacma fusca</name>
    <dbReference type="NCBI Taxonomy" id="39272"/>
    <lineage>
        <taxon>Eukaryota</taxon>
        <taxon>Metazoa</taxon>
        <taxon>Ecdysozoa</taxon>
        <taxon>Arthropoda</taxon>
        <taxon>Hexapoda</taxon>
        <taxon>Collembola</taxon>
        <taxon>Symphypleona</taxon>
        <taxon>Sminthuridae</taxon>
        <taxon>Allacma</taxon>
    </lineage>
</organism>
<dbReference type="Proteomes" id="UP000708208">
    <property type="component" value="Unassembled WGS sequence"/>
</dbReference>
<dbReference type="PROSITE" id="PS00626">
    <property type="entry name" value="RCC1_2"/>
    <property type="match status" value="2"/>
</dbReference>
<evidence type="ECO:0000256" key="2">
    <source>
        <dbReference type="SAM" id="MobiDB-lite"/>
    </source>
</evidence>
<protein>
    <recommendedName>
        <fullName evidence="3">PHR domain-containing protein</fullName>
    </recommendedName>
</protein>
<dbReference type="GO" id="GO:0008582">
    <property type="term" value="P:regulation of synaptic assembly at neuromuscular junction"/>
    <property type="evidence" value="ECO:0007669"/>
    <property type="project" value="TreeGrafter"/>
</dbReference>
<evidence type="ECO:0000259" key="3">
    <source>
        <dbReference type="Pfam" id="PF08005"/>
    </source>
</evidence>
<feature type="repeat" description="RCC1" evidence="1">
    <location>
        <begin position="857"/>
        <end position="909"/>
    </location>
</feature>
<feature type="domain" description="PHR" evidence="3">
    <location>
        <begin position="1133"/>
        <end position="1282"/>
    </location>
</feature>
<dbReference type="GO" id="GO:0005886">
    <property type="term" value="C:plasma membrane"/>
    <property type="evidence" value="ECO:0007669"/>
    <property type="project" value="TreeGrafter"/>
</dbReference>
<keyword evidence="5" id="KW-1185">Reference proteome</keyword>
<name>A0A8J2LSX2_9HEXA</name>
<dbReference type="GO" id="GO:0005634">
    <property type="term" value="C:nucleus"/>
    <property type="evidence" value="ECO:0007669"/>
    <property type="project" value="TreeGrafter"/>
</dbReference>
<feature type="region of interest" description="Disordered" evidence="2">
    <location>
        <begin position="663"/>
        <end position="683"/>
    </location>
</feature>
<feature type="compositionally biased region" description="Basic and acidic residues" evidence="2">
    <location>
        <begin position="44"/>
        <end position="54"/>
    </location>
</feature>
<evidence type="ECO:0000313" key="5">
    <source>
        <dbReference type="Proteomes" id="UP000708208"/>
    </source>
</evidence>
<accession>A0A8J2LSX2</accession>